<feature type="compositionally biased region" description="Low complexity" evidence="1">
    <location>
        <begin position="366"/>
        <end position="383"/>
    </location>
</feature>
<dbReference type="AlphaFoldDB" id="A0A9P6KEM9"/>
<dbReference type="OrthoDB" id="4139168at2759"/>
<dbReference type="Pfam" id="PF20719">
    <property type="entry name" value="Med16_C"/>
    <property type="match status" value="1"/>
</dbReference>
<dbReference type="EMBL" id="JAABOA010001264">
    <property type="protein sequence ID" value="KAF9581922.1"/>
    <property type="molecule type" value="Genomic_DNA"/>
</dbReference>
<name>A0A9P6KEM9_9FUNG</name>
<feature type="compositionally biased region" description="Polar residues" evidence="1">
    <location>
        <begin position="604"/>
        <end position="617"/>
    </location>
</feature>
<feature type="region of interest" description="Disordered" evidence="1">
    <location>
        <begin position="572"/>
        <end position="617"/>
    </location>
</feature>
<evidence type="ECO:0000259" key="2">
    <source>
        <dbReference type="Pfam" id="PF20719"/>
    </source>
</evidence>
<comment type="caution">
    <text evidence="3">The sequence shown here is derived from an EMBL/GenBank/DDBJ whole genome shotgun (WGS) entry which is preliminary data.</text>
</comment>
<evidence type="ECO:0000313" key="4">
    <source>
        <dbReference type="Proteomes" id="UP000780801"/>
    </source>
</evidence>
<feature type="compositionally biased region" description="Acidic residues" evidence="1">
    <location>
        <begin position="691"/>
        <end position="720"/>
    </location>
</feature>
<feature type="region of interest" description="Disordered" evidence="1">
    <location>
        <begin position="363"/>
        <end position="384"/>
    </location>
</feature>
<feature type="compositionally biased region" description="Basic and acidic residues" evidence="1">
    <location>
        <begin position="680"/>
        <end position="690"/>
    </location>
</feature>
<sequence>MVGERAFFGKFISAMSYIPRSRELILGFSDGGLIGLESCFFGHLDLAPTLLDSTPTLLDGFRKESDGVPVIALHPSPNGLTLLYRTLNGQISSVSTADAPASGYEPDLDSFVQYAVVAILNEWDYSDIISTVIAASKTSSDPKFVDRFMESIFKSYDLIKGAEDTAQVEPFLPKASVLRRMLAFQLVLFQAFPEKSVQFKVTSALLHLQSIGEALSGCCTSEPSVLASHLELTPGVTPGQQPPQQLTFDTDALWSIYPLCGWTLDFCTILFRELAIFLNMKTATSSSSNLGSGGQSPQLHHSPTQSSSSSGGVAPSLLCFLYHSRARKTLRSVLILLEQYQLFVRNRELLYMRVIQTGGPIEAPPSAQNAKGGSNNSSGAPNSRINSMSISEAVALKDIHSANLFQHVEATFTKCPLKVGVLKSMLRDLNGIGTQVDFGRVNGNGSSGGNNPSSEVLDKVPSDHAIFINGTIPSTNSNAVAQAKTELRMITRRYPNPWDMNKLIFSTIHWFDLEPANMTPSLQAEPRQKVLAMHPSRCRIDPATALKARPSSMISANIGKQSFTLLQHQLPNMSNQGAPAGPRPQLTTAQARRQSHGFPEASSAVANGSTAGASGTSHIDTTALHSGSEIYDLPSIWGRVDNDGSDDGSMARNEGTDEAEASQLKSICFQWNSMLSDQEANQRLDGHDTIPEDEADMVPDDDVAMDNDFENEDDVESDEDLREKTRRDSRRMSMMATLKPSSQWLLHEFQTVSKRTRSDWTVFPVLGYDRPFAGFDSTTVESGQLTLLGLQGHAVPLDLRSSEDLLSSQSTIEAQVRKRRFGVDPIRKTKKYKTTGHGRQCIRCLQISTSNSANVKATLANSGFRRPIPHQIGLGPTAVNDIASTTLWYHNYDRSCICGGMWLEL</sequence>
<evidence type="ECO:0000313" key="3">
    <source>
        <dbReference type="EMBL" id="KAF9581922.1"/>
    </source>
</evidence>
<feature type="region of interest" description="Disordered" evidence="1">
    <location>
        <begin position="288"/>
        <end position="310"/>
    </location>
</feature>
<gene>
    <name evidence="3" type="ORF">BGW38_000893</name>
</gene>
<reference evidence="3" key="1">
    <citation type="journal article" date="2020" name="Fungal Divers.">
        <title>Resolving the Mortierellaceae phylogeny through synthesis of multi-gene phylogenetics and phylogenomics.</title>
        <authorList>
            <person name="Vandepol N."/>
            <person name="Liber J."/>
            <person name="Desiro A."/>
            <person name="Na H."/>
            <person name="Kennedy M."/>
            <person name="Barry K."/>
            <person name="Grigoriev I.V."/>
            <person name="Miller A.N."/>
            <person name="O'Donnell K."/>
            <person name="Stajich J.E."/>
            <person name="Bonito G."/>
        </authorList>
    </citation>
    <scope>NUCLEOTIDE SEQUENCE</scope>
    <source>
        <strain evidence="3">KOD1015</strain>
    </source>
</reference>
<evidence type="ECO:0000256" key="1">
    <source>
        <dbReference type="SAM" id="MobiDB-lite"/>
    </source>
</evidence>
<organism evidence="3 4">
    <name type="scientific">Lunasporangiospora selenospora</name>
    <dbReference type="NCBI Taxonomy" id="979761"/>
    <lineage>
        <taxon>Eukaryota</taxon>
        <taxon>Fungi</taxon>
        <taxon>Fungi incertae sedis</taxon>
        <taxon>Mucoromycota</taxon>
        <taxon>Mortierellomycotina</taxon>
        <taxon>Mortierellomycetes</taxon>
        <taxon>Mortierellales</taxon>
        <taxon>Mortierellaceae</taxon>
        <taxon>Lunasporangiospora</taxon>
    </lineage>
</organism>
<accession>A0A9P6KEM9</accession>
<keyword evidence="4" id="KW-1185">Reference proteome</keyword>
<protein>
    <recommendedName>
        <fullName evidence="2">Mediator complex subunit 16 C-terminal domain-containing protein</fullName>
    </recommendedName>
</protein>
<dbReference type="InterPro" id="IPR048339">
    <property type="entry name" value="Mediator_Med16_C"/>
</dbReference>
<proteinExistence type="predicted"/>
<feature type="region of interest" description="Disordered" evidence="1">
    <location>
        <begin position="680"/>
        <end position="729"/>
    </location>
</feature>
<feature type="domain" description="Mediator complex subunit 16 C-terminal" evidence="2">
    <location>
        <begin position="820"/>
        <end position="903"/>
    </location>
</feature>
<dbReference type="Proteomes" id="UP000780801">
    <property type="component" value="Unassembled WGS sequence"/>
</dbReference>
<feature type="region of interest" description="Disordered" evidence="1">
    <location>
        <begin position="642"/>
        <end position="661"/>
    </location>
</feature>